<feature type="transmembrane region" description="Helical" evidence="1">
    <location>
        <begin position="234"/>
        <end position="256"/>
    </location>
</feature>
<feature type="transmembrane region" description="Helical" evidence="1">
    <location>
        <begin position="315"/>
        <end position="333"/>
    </location>
</feature>
<dbReference type="PRINTS" id="PR00173">
    <property type="entry name" value="EDTRNSPORT"/>
</dbReference>
<feature type="transmembrane region" description="Helical" evidence="1">
    <location>
        <begin position="340"/>
        <end position="356"/>
    </location>
</feature>
<feature type="transmembrane region" description="Helical" evidence="1">
    <location>
        <begin position="368"/>
        <end position="384"/>
    </location>
</feature>
<feature type="transmembrane region" description="Helical" evidence="1">
    <location>
        <begin position="129"/>
        <end position="152"/>
    </location>
</feature>
<sequence>MLKKLNFSFLFFLKLLFVPVLYELVIGGSGHYLEFGPITFRIVAYLVVIFLAIIYYLEKKVIKKDLSVILLSFSMTLIFSSIVGFSNNAHLGSVLEDLKPLSFFYILLFFAIVVKDIDDIKKISTILKIGPLILGVIYILVIILLLLGKINFTAFYYQQSKIGEIMFRNETLFFYKGFLYLCVGYFFFLLSDGKGNKFGALFLFACIILTLTRGFILFTILISAYYVFFINKNIVLKWITFLLGIIAFSILVPILLDILGDKSDSDSLRYLQINEVIEGINPLSFIIGHGFGVGVESRPVHMELSFLEIFHKQGIIGLAFWFGLFFYIFFLYAKIKIKSYRNIALPFLLSVIFIILQSGTNPYMNNPIGLLMILISVIVFSKLVELQKEKFL</sequence>
<reference evidence="2 3" key="1">
    <citation type="submission" date="2023-07" db="EMBL/GenBank/DDBJ databases">
        <title>Sorghum-associated microbial communities from plants grown in Nebraska, USA.</title>
        <authorList>
            <person name="Schachtman D."/>
        </authorList>
    </citation>
    <scope>NUCLEOTIDE SEQUENCE [LARGE SCALE GENOMIC DNA]</scope>
    <source>
        <strain evidence="2 3">4129</strain>
    </source>
</reference>
<keyword evidence="3" id="KW-1185">Reference proteome</keyword>
<feature type="transmembrane region" description="Helical" evidence="1">
    <location>
        <begin position="38"/>
        <end position="57"/>
    </location>
</feature>
<evidence type="ECO:0008006" key="4">
    <source>
        <dbReference type="Google" id="ProtNLM"/>
    </source>
</evidence>
<comment type="caution">
    <text evidence="2">The sequence shown here is derived from an EMBL/GenBank/DDBJ whole genome shotgun (WGS) entry which is preliminary data.</text>
</comment>
<organism evidence="2 3">
    <name type="scientific">Flavobacterium piscis</name>
    <dbReference type="NCBI Taxonomy" id="1114874"/>
    <lineage>
        <taxon>Bacteria</taxon>
        <taxon>Pseudomonadati</taxon>
        <taxon>Bacteroidota</taxon>
        <taxon>Flavobacteriia</taxon>
        <taxon>Flavobacteriales</taxon>
        <taxon>Flavobacteriaceae</taxon>
        <taxon>Flavobacterium</taxon>
    </lineage>
</organism>
<keyword evidence="1" id="KW-0472">Membrane</keyword>
<accession>A0ABU1Y426</accession>
<name>A0ABU1Y426_9FLAO</name>
<keyword evidence="1" id="KW-1133">Transmembrane helix</keyword>
<feature type="transmembrane region" description="Helical" evidence="1">
    <location>
        <begin position="202"/>
        <end position="228"/>
    </location>
</feature>
<keyword evidence="1" id="KW-0812">Transmembrane</keyword>
<proteinExistence type="predicted"/>
<dbReference type="RefSeq" id="WP_310278707.1">
    <property type="nucleotide sequence ID" value="NZ_JAVDWQ010000002.1"/>
</dbReference>
<feature type="transmembrane region" description="Helical" evidence="1">
    <location>
        <begin position="66"/>
        <end position="86"/>
    </location>
</feature>
<protein>
    <recommendedName>
        <fullName evidence="4">O-antigen ligase domain-containing protein</fullName>
    </recommendedName>
</protein>
<gene>
    <name evidence="2" type="ORF">J2W48_000914</name>
</gene>
<evidence type="ECO:0000256" key="1">
    <source>
        <dbReference type="SAM" id="Phobius"/>
    </source>
</evidence>
<dbReference type="Proteomes" id="UP001269081">
    <property type="component" value="Unassembled WGS sequence"/>
</dbReference>
<evidence type="ECO:0000313" key="2">
    <source>
        <dbReference type="EMBL" id="MDR7208984.1"/>
    </source>
</evidence>
<feature type="transmembrane region" description="Helical" evidence="1">
    <location>
        <begin position="172"/>
        <end position="190"/>
    </location>
</feature>
<evidence type="ECO:0000313" key="3">
    <source>
        <dbReference type="Proteomes" id="UP001269081"/>
    </source>
</evidence>
<dbReference type="EMBL" id="JAVDWQ010000002">
    <property type="protein sequence ID" value="MDR7208984.1"/>
    <property type="molecule type" value="Genomic_DNA"/>
</dbReference>
<feature type="transmembrane region" description="Helical" evidence="1">
    <location>
        <begin position="7"/>
        <end position="26"/>
    </location>
</feature>